<dbReference type="GO" id="GO:0005737">
    <property type="term" value="C:cytoplasm"/>
    <property type="evidence" value="ECO:0007669"/>
    <property type="project" value="TreeGrafter"/>
</dbReference>
<feature type="region of interest" description="Disordered" evidence="6">
    <location>
        <begin position="419"/>
        <end position="442"/>
    </location>
</feature>
<evidence type="ECO:0000256" key="6">
    <source>
        <dbReference type="SAM" id="MobiDB-lite"/>
    </source>
</evidence>
<evidence type="ECO:0000313" key="12">
    <source>
        <dbReference type="Proteomes" id="UP000663870"/>
    </source>
</evidence>
<evidence type="ECO:0000256" key="5">
    <source>
        <dbReference type="ARBA" id="ARBA00023242"/>
    </source>
</evidence>
<feature type="compositionally biased region" description="Basic residues" evidence="6">
    <location>
        <begin position="1"/>
        <end position="12"/>
    </location>
</feature>
<dbReference type="AlphaFoldDB" id="A0A813URA8"/>
<feature type="domain" description="Rad4 beta-hairpin" evidence="7">
    <location>
        <begin position="568"/>
        <end position="620"/>
    </location>
</feature>
<feature type="compositionally biased region" description="Basic residues" evidence="6">
    <location>
        <begin position="89"/>
        <end position="104"/>
    </location>
</feature>
<evidence type="ECO:0000313" key="11">
    <source>
        <dbReference type="EMBL" id="CAF0856277.1"/>
    </source>
</evidence>
<dbReference type="InterPro" id="IPR018326">
    <property type="entry name" value="Rad4_beta-hairpin_dom1"/>
</dbReference>
<organism evidence="10 12">
    <name type="scientific">Rotaria sordida</name>
    <dbReference type="NCBI Taxonomy" id="392033"/>
    <lineage>
        <taxon>Eukaryota</taxon>
        <taxon>Metazoa</taxon>
        <taxon>Spiralia</taxon>
        <taxon>Gnathifera</taxon>
        <taxon>Rotifera</taxon>
        <taxon>Eurotatoria</taxon>
        <taxon>Bdelloidea</taxon>
        <taxon>Philodinida</taxon>
        <taxon>Philodinidae</taxon>
        <taxon>Rotaria</taxon>
    </lineage>
</organism>
<comment type="subcellular location">
    <subcellularLocation>
        <location evidence="1">Nucleus</location>
    </subcellularLocation>
</comment>
<evidence type="ECO:0000259" key="8">
    <source>
        <dbReference type="SMART" id="SM01031"/>
    </source>
</evidence>
<dbReference type="InterPro" id="IPR018328">
    <property type="entry name" value="Rad4_beta-hairpin_dom3"/>
</dbReference>
<comment type="caution">
    <text evidence="10">The sequence shown here is derived from an EMBL/GenBank/DDBJ whole genome shotgun (WGS) entry which is preliminary data.</text>
</comment>
<feature type="domain" description="Rad4 beta-hairpin" evidence="8">
    <location>
        <begin position="622"/>
        <end position="678"/>
    </location>
</feature>
<dbReference type="Gene3D" id="2.20.20.110">
    <property type="entry name" value="Rad4, beta-hairpin domain BHD1"/>
    <property type="match status" value="1"/>
</dbReference>
<dbReference type="FunFam" id="3.30.70.2460:FF:000001">
    <property type="entry name" value="DNA repair protein Rad4 family"/>
    <property type="match status" value="1"/>
</dbReference>
<dbReference type="GO" id="GO:0071942">
    <property type="term" value="C:XPC complex"/>
    <property type="evidence" value="ECO:0007669"/>
    <property type="project" value="TreeGrafter"/>
</dbReference>
<evidence type="ECO:0000313" key="10">
    <source>
        <dbReference type="EMBL" id="CAF0829623.1"/>
    </source>
</evidence>
<protein>
    <submittedName>
        <fullName evidence="10">Uncharacterized protein</fullName>
    </submittedName>
</protein>
<dbReference type="SMART" id="SM01030">
    <property type="entry name" value="BHD_1"/>
    <property type="match status" value="1"/>
</dbReference>
<dbReference type="InterPro" id="IPR042488">
    <property type="entry name" value="Rad4_BHD3_sf"/>
</dbReference>
<evidence type="ECO:0000256" key="3">
    <source>
        <dbReference type="ARBA" id="ARBA00022763"/>
    </source>
</evidence>
<feature type="region of interest" description="Disordered" evidence="6">
    <location>
        <begin position="1"/>
        <end position="162"/>
    </location>
</feature>
<dbReference type="Pfam" id="PF10404">
    <property type="entry name" value="BHD_2"/>
    <property type="match status" value="1"/>
</dbReference>
<feature type="compositionally biased region" description="Low complexity" evidence="6">
    <location>
        <begin position="120"/>
        <end position="137"/>
    </location>
</feature>
<keyword evidence="3" id="KW-0227">DNA damage</keyword>
<dbReference type="InterPro" id="IPR004583">
    <property type="entry name" value="DNA_repair_Rad4"/>
</dbReference>
<accession>A0A813URA8</accession>
<reference evidence="10" key="1">
    <citation type="submission" date="2021-02" db="EMBL/GenBank/DDBJ databases">
        <authorList>
            <person name="Nowell W R."/>
        </authorList>
    </citation>
    <scope>NUCLEOTIDE SEQUENCE</scope>
</reference>
<feature type="compositionally biased region" description="Low complexity" evidence="6">
    <location>
        <begin position="70"/>
        <end position="82"/>
    </location>
</feature>
<feature type="compositionally biased region" description="Polar residues" evidence="6">
    <location>
        <begin position="38"/>
        <end position="47"/>
    </location>
</feature>
<dbReference type="GO" id="GO:0003697">
    <property type="term" value="F:single-stranded DNA binding"/>
    <property type="evidence" value="ECO:0007669"/>
    <property type="project" value="TreeGrafter"/>
</dbReference>
<keyword evidence="12" id="KW-1185">Reference proteome</keyword>
<dbReference type="PANTHER" id="PTHR12135:SF0">
    <property type="entry name" value="DNA REPAIR PROTEIN COMPLEMENTING XP-C CELLS"/>
    <property type="match status" value="1"/>
</dbReference>
<keyword evidence="4" id="KW-0234">DNA repair</keyword>
<dbReference type="GO" id="GO:0006298">
    <property type="term" value="P:mismatch repair"/>
    <property type="evidence" value="ECO:0007669"/>
    <property type="project" value="TreeGrafter"/>
</dbReference>
<comment type="similarity">
    <text evidence="2">Belongs to the XPC family.</text>
</comment>
<feature type="compositionally biased region" description="Basic and acidic residues" evidence="6">
    <location>
        <begin position="394"/>
        <end position="406"/>
    </location>
</feature>
<dbReference type="GO" id="GO:0003684">
    <property type="term" value="F:damaged DNA binding"/>
    <property type="evidence" value="ECO:0007669"/>
    <property type="project" value="InterPro"/>
</dbReference>
<dbReference type="InterPro" id="IPR018327">
    <property type="entry name" value="BHD_2"/>
</dbReference>
<dbReference type="SMART" id="SM01032">
    <property type="entry name" value="BHD_3"/>
    <property type="match status" value="1"/>
</dbReference>
<evidence type="ECO:0000259" key="7">
    <source>
        <dbReference type="SMART" id="SM01030"/>
    </source>
</evidence>
<dbReference type="SMART" id="SM01031">
    <property type="entry name" value="BHD_2"/>
    <property type="match status" value="1"/>
</dbReference>
<feature type="region of interest" description="Disordered" evidence="6">
    <location>
        <begin position="376"/>
        <end position="407"/>
    </location>
</feature>
<evidence type="ECO:0000259" key="9">
    <source>
        <dbReference type="SMART" id="SM01032"/>
    </source>
</evidence>
<sequence length="832" mass="96374">MSGLRKSSRIRKPITTIDQNLDDEEDEQVFVTPKSKKITQTIASTKRSSTDDYDEQETIIPKKRQKKKSSSSSSTTTTTKTSPYFNKKSTTKKTTTKSKGKKKIEKTNNQSIDENATLSNDTTNLTTTTTTTTPNDENNTDSDDDDDDDDAWENVHSKPNEEVTIQKLLKEREENQSNKINDEVEVNLTSEEVAATQSKRKKNLNSKEHQLELYLKRVLKKNFLQKHKHHIVCNLGHGFHLIKTYINNQELNSLMFSLFDESITKTLIYNNKTTNMNDIHRLVKYFNEIFILIDKPSNDIQENQPITMKKLHQAMSEHLTNTLSPIRVILFAIYVRLLQYECRLVFAADLPPIRPRQEKDEKFHIPHGSLIKNIKKRKSTISDDDNSNSNSNEDTSRLHSHDHSSDLSRIVSSNSSEIVKNNQAISPPPPTTTTTNSKQLKSKIKTRSLMPRYYWIELFIETIDDGYIPIDIFTSKINSIKDFEVNIKFPMLYVWAFDTDLSSLYAKDVTKRYSQKWLTTPYRTSHIEHKTNGDSKWYEKLMKKYQPKDKRKSTYSQFENKQIENQLAQQPIPQSKAELNGHPLYVLKSKLLKFEGIYPNDTPPIGWFKEEPIYSRDNIHILRSKQTWLKEARQVNQGEEPYKIVDGRIKNIDRKMGVTIRPELELFGEWQTSEYIPPVAKDGIVPCNEYGNVDLFKPEMLPHGCVHIVEPNAARLSKKLGINYAEAITGFDAHGGGSHPVMEGIVICKEYEQTLRDAIEQQKQITIEKEIKKKEERIYKNWRKLIRGLIIKQNLAKKYADDDIDGTEMATDAKYQWPVLPKEDHDNNEDFM</sequence>
<dbReference type="PANTHER" id="PTHR12135">
    <property type="entry name" value="DNA REPAIR PROTEIN XP-C / RAD4"/>
    <property type="match status" value="1"/>
</dbReference>
<dbReference type="Proteomes" id="UP000663854">
    <property type="component" value="Unassembled WGS sequence"/>
</dbReference>
<dbReference type="InterPro" id="IPR036985">
    <property type="entry name" value="Transglutaminase-like_sf"/>
</dbReference>
<evidence type="ECO:0000256" key="4">
    <source>
        <dbReference type="ARBA" id="ARBA00023204"/>
    </source>
</evidence>
<dbReference type="Gene3D" id="3.90.260.10">
    <property type="entry name" value="Transglutaminase-like"/>
    <property type="match status" value="1"/>
</dbReference>
<dbReference type="GO" id="GO:0000111">
    <property type="term" value="C:nucleotide-excision repair factor 2 complex"/>
    <property type="evidence" value="ECO:0007669"/>
    <property type="project" value="TreeGrafter"/>
</dbReference>
<dbReference type="SUPFAM" id="SSF54001">
    <property type="entry name" value="Cysteine proteinases"/>
    <property type="match status" value="1"/>
</dbReference>
<dbReference type="EMBL" id="CAJNOL010000084">
    <property type="protein sequence ID" value="CAF0829623.1"/>
    <property type="molecule type" value="Genomic_DNA"/>
</dbReference>
<feature type="compositionally biased region" description="Polar residues" evidence="6">
    <location>
        <begin position="108"/>
        <end position="119"/>
    </location>
</feature>
<dbReference type="Pfam" id="PF10403">
    <property type="entry name" value="BHD_1"/>
    <property type="match status" value="1"/>
</dbReference>
<dbReference type="EMBL" id="CAJNOH010000088">
    <property type="protein sequence ID" value="CAF0856277.1"/>
    <property type="molecule type" value="Genomic_DNA"/>
</dbReference>
<dbReference type="Pfam" id="PF10405">
    <property type="entry name" value="BHD_3"/>
    <property type="match status" value="1"/>
</dbReference>
<dbReference type="Proteomes" id="UP000663870">
    <property type="component" value="Unassembled WGS sequence"/>
</dbReference>
<proteinExistence type="inferred from homology"/>
<evidence type="ECO:0000256" key="1">
    <source>
        <dbReference type="ARBA" id="ARBA00004123"/>
    </source>
</evidence>
<keyword evidence="5" id="KW-0539">Nucleus</keyword>
<gene>
    <name evidence="10" type="ORF">JXQ802_LOCUS5622</name>
    <name evidence="11" type="ORF">PYM288_LOCUS7321</name>
</gene>
<feature type="domain" description="Rad4 beta-hairpin" evidence="9">
    <location>
        <begin position="685"/>
        <end position="759"/>
    </location>
</feature>
<evidence type="ECO:0000256" key="2">
    <source>
        <dbReference type="ARBA" id="ARBA00009525"/>
    </source>
</evidence>
<dbReference type="Gene3D" id="3.30.70.2460">
    <property type="entry name" value="Rad4, beta-hairpin domain BHD3"/>
    <property type="match status" value="1"/>
</dbReference>
<name>A0A813URA8_9BILA</name>
<dbReference type="InterPro" id="IPR038765">
    <property type="entry name" value="Papain-like_cys_pep_sf"/>
</dbReference>
<dbReference type="GO" id="GO:0006289">
    <property type="term" value="P:nucleotide-excision repair"/>
    <property type="evidence" value="ECO:0007669"/>
    <property type="project" value="InterPro"/>
</dbReference>
<feature type="compositionally biased region" description="Acidic residues" evidence="6">
    <location>
        <begin position="138"/>
        <end position="152"/>
    </location>
</feature>